<gene>
    <name evidence="5" type="ORF">LDX50_30240</name>
</gene>
<dbReference type="NCBIfam" id="TIGR00072">
    <property type="entry name" value="hydrog_prot"/>
    <property type="match status" value="1"/>
</dbReference>
<dbReference type="RefSeq" id="WP_225700051.1">
    <property type="nucleotide sequence ID" value="NZ_JAIXNE010000011.1"/>
</dbReference>
<dbReference type="Gene3D" id="3.40.50.1450">
    <property type="entry name" value="HybD-like"/>
    <property type="match status" value="1"/>
</dbReference>
<evidence type="ECO:0000256" key="4">
    <source>
        <dbReference type="ARBA" id="ARBA00022801"/>
    </source>
</evidence>
<comment type="similarity">
    <text evidence="1">Belongs to the peptidase A31 family.</text>
</comment>
<dbReference type="Proteomes" id="UP001139409">
    <property type="component" value="Unassembled WGS sequence"/>
</dbReference>
<comment type="caution">
    <text evidence="5">The sequence shown here is derived from an EMBL/GenBank/DDBJ whole genome shotgun (WGS) entry which is preliminary data.</text>
</comment>
<evidence type="ECO:0000256" key="3">
    <source>
        <dbReference type="ARBA" id="ARBA00022750"/>
    </source>
</evidence>
<dbReference type="GO" id="GO:0016485">
    <property type="term" value="P:protein processing"/>
    <property type="evidence" value="ECO:0007669"/>
    <property type="project" value="TreeGrafter"/>
</dbReference>
<name>A0A9X1HWM1_9BACT</name>
<reference evidence="5" key="1">
    <citation type="submission" date="2021-09" db="EMBL/GenBank/DDBJ databases">
        <title>Fulvivirga sp. isolated from coastal sediment.</title>
        <authorList>
            <person name="Yu H."/>
        </authorList>
    </citation>
    <scope>NUCLEOTIDE SEQUENCE</scope>
    <source>
        <strain evidence="5">1062</strain>
    </source>
</reference>
<dbReference type="GO" id="GO:0004190">
    <property type="term" value="F:aspartic-type endopeptidase activity"/>
    <property type="evidence" value="ECO:0007669"/>
    <property type="project" value="UniProtKB-KW"/>
</dbReference>
<dbReference type="GO" id="GO:0008047">
    <property type="term" value="F:enzyme activator activity"/>
    <property type="evidence" value="ECO:0007669"/>
    <property type="project" value="InterPro"/>
</dbReference>
<protein>
    <submittedName>
        <fullName evidence="5">Hydrogenase maturation protease</fullName>
    </submittedName>
</protein>
<dbReference type="PANTHER" id="PTHR30302:SF1">
    <property type="entry name" value="HYDROGENASE 2 MATURATION PROTEASE"/>
    <property type="match status" value="1"/>
</dbReference>
<dbReference type="Pfam" id="PF01750">
    <property type="entry name" value="HycI"/>
    <property type="match status" value="1"/>
</dbReference>
<evidence type="ECO:0000256" key="2">
    <source>
        <dbReference type="ARBA" id="ARBA00022670"/>
    </source>
</evidence>
<dbReference type="InterPro" id="IPR000671">
    <property type="entry name" value="Peptidase_A31"/>
</dbReference>
<keyword evidence="3" id="KW-0064">Aspartyl protease</keyword>
<proteinExistence type="inferred from homology"/>
<dbReference type="PANTHER" id="PTHR30302">
    <property type="entry name" value="HYDROGENASE 1 MATURATION PROTEASE"/>
    <property type="match status" value="1"/>
</dbReference>
<dbReference type="EMBL" id="JAIXNE010000011">
    <property type="protein sequence ID" value="MCA6079191.1"/>
    <property type="molecule type" value="Genomic_DNA"/>
</dbReference>
<dbReference type="AlphaFoldDB" id="A0A9X1HWM1"/>
<dbReference type="PRINTS" id="PR00446">
    <property type="entry name" value="HYDRGNUPTAKE"/>
</dbReference>
<evidence type="ECO:0000313" key="5">
    <source>
        <dbReference type="EMBL" id="MCA6079191.1"/>
    </source>
</evidence>
<accession>A0A9X1HWM1</accession>
<keyword evidence="4" id="KW-0378">Hydrolase</keyword>
<sequence>MEVKDKILVLGIGNLLLGDEGVGVQAVQYMEKLDLPPDIDVLDGGTGGFHLLEIIQSYPTVIIIDATIDGQPAGAISILEPYFASDYPPSLSAHDVGLKDLIGSLYLLGKVPKVYLLTVSIEGIQPMTMNLSEPVQNNLEKIAEVARELVSVIRHHQPADA</sequence>
<organism evidence="5 6">
    <name type="scientific">Fulvivirga sedimenti</name>
    <dbReference type="NCBI Taxonomy" id="2879465"/>
    <lineage>
        <taxon>Bacteria</taxon>
        <taxon>Pseudomonadati</taxon>
        <taxon>Bacteroidota</taxon>
        <taxon>Cytophagia</taxon>
        <taxon>Cytophagales</taxon>
        <taxon>Fulvivirgaceae</taxon>
        <taxon>Fulvivirga</taxon>
    </lineage>
</organism>
<keyword evidence="2 5" id="KW-0645">Protease</keyword>
<keyword evidence="6" id="KW-1185">Reference proteome</keyword>
<dbReference type="SUPFAM" id="SSF53163">
    <property type="entry name" value="HybD-like"/>
    <property type="match status" value="1"/>
</dbReference>
<dbReference type="InterPro" id="IPR023430">
    <property type="entry name" value="Pept_HybD-like_dom_sf"/>
</dbReference>
<evidence type="ECO:0000256" key="1">
    <source>
        <dbReference type="ARBA" id="ARBA00006814"/>
    </source>
</evidence>
<evidence type="ECO:0000313" key="6">
    <source>
        <dbReference type="Proteomes" id="UP001139409"/>
    </source>
</evidence>